<accession>A0A382Y1C5</accession>
<name>A0A382Y1C5_9ZZZZ</name>
<gene>
    <name evidence="1" type="ORF">METZ01_LOCUS430011</name>
</gene>
<dbReference type="AlphaFoldDB" id="A0A382Y1C5"/>
<protein>
    <recommendedName>
        <fullName evidence="2">Glycosyltransferase subfamily 4-like N-terminal domain-containing protein</fullName>
    </recommendedName>
</protein>
<dbReference type="SUPFAM" id="SSF53756">
    <property type="entry name" value="UDP-Glycosyltransferase/glycogen phosphorylase"/>
    <property type="match status" value="1"/>
</dbReference>
<dbReference type="EMBL" id="UINC01172202">
    <property type="protein sequence ID" value="SVD77157.1"/>
    <property type="molecule type" value="Genomic_DNA"/>
</dbReference>
<proteinExistence type="predicted"/>
<feature type="non-terminal residue" evidence="1">
    <location>
        <position position="191"/>
    </location>
</feature>
<dbReference type="Gene3D" id="3.40.50.2000">
    <property type="entry name" value="Glycogen Phosphorylase B"/>
    <property type="match status" value="1"/>
</dbReference>
<evidence type="ECO:0000313" key="1">
    <source>
        <dbReference type="EMBL" id="SVD77157.1"/>
    </source>
</evidence>
<sequence>MLRINMPIDYGSFAQATSLNLITRKLYFEMAKKMNDSKSFTVTATLLQDSGLGDVNRHYDCTIIPNMGGYKFPLESSLHSKNLIVGIVGIDEVVLGREVYKSETDWKRNEPIIKDELKKWEEDIEKVSHIHVSNTPEKNQLIEYLKIPEQKISIIPYGVDHDLFRPISDNTKIKQRETILKKYKLDDFPYL</sequence>
<organism evidence="1">
    <name type="scientific">marine metagenome</name>
    <dbReference type="NCBI Taxonomy" id="408172"/>
    <lineage>
        <taxon>unclassified sequences</taxon>
        <taxon>metagenomes</taxon>
        <taxon>ecological metagenomes</taxon>
    </lineage>
</organism>
<reference evidence="1" key="1">
    <citation type="submission" date="2018-05" db="EMBL/GenBank/DDBJ databases">
        <authorList>
            <person name="Lanie J.A."/>
            <person name="Ng W.-L."/>
            <person name="Kazmierczak K.M."/>
            <person name="Andrzejewski T.M."/>
            <person name="Davidsen T.M."/>
            <person name="Wayne K.J."/>
            <person name="Tettelin H."/>
            <person name="Glass J.I."/>
            <person name="Rusch D."/>
            <person name="Podicherti R."/>
            <person name="Tsui H.-C.T."/>
            <person name="Winkler M.E."/>
        </authorList>
    </citation>
    <scope>NUCLEOTIDE SEQUENCE</scope>
</reference>
<evidence type="ECO:0008006" key="2">
    <source>
        <dbReference type="Google" id="ProtNLM"/>
    </source>
</evidence>